<keyword evidence="4" id="KW-0479">Metal-binding</keyword>
<dbReference type="PANTHER" id="PTHR43742:SF10">
    <property type="entry name" value="TRIMETHYLAMINE-N-OXIDE REDUCTASE 2"/>
    <property type="match status" value="1"/>
</dbReference>
<dbReference type="GO" id="GO:0030151">
    <property type="term" value="F:molybdenum ion binding"/>
    <property type="evidence" value="ECO:0007669"/>
    <property type="project" value="TreeGrafter"/>
</dbReference>
<dbReference type="EMBL" id="JAPDNT010000003">
    <property type="protein sequence ID" value="MCW3474184.1"/>
    <property type="molecule type" value="Genomic_DNA"/>
</dbReference>
<evidence type="ECO:0000259" key="6">
    <source>
        <dbReference type="Pfam" id="PF00384"/>
    </source>
</evidence>
<comment type="cofactor">
    <cofactor evidence="1">
        <name>Mo-bis(molybdopterin guanine dinucleotide)</name>
        <dbReference type="ChEBI" id="CHEBI:60539"/>
    </cofactor>
</comment>
<name>A0AA42CDP7_9PROT</name>
<evidence type="ECO:0000313" key="10">
    <source>
        <dbReference type="Proteomes" id="UP001165679"/>
    </source>
</evidence>
<dbReference type="InterPro" id="IPR041460">
    <property type="entry name" value="Molybdopterin_N"/>
</dbReference>
<keyword evidence="10" id="KW-1185">Reference proteome</keyword>
<dbReference type="Gene3D" id="3.90.55.10">
    <property type="entry name" value="Dimethylsulfoxide Reductase, domain 3"/>
    <property type="match status" value="1"/>
</dbReference>
<dbReference type="Gene3D" id="3.40.50.740">
    <property type="match status" value="1"/>
</dbReference>
<dbReference type="InterPro" id="IPR009010">
    <property type="entry name" value="Asp_de-COase-like_dom_sf"/>
</dbReference>
<dbReference type="InterPro" id="IPR006657">
    <property type="entry name" value="MoPterin_dinucl-bd_dom"/>
</dbReference>
<dbReference type="Proteomes" id="UP001165679">
    <property type="component" value="Unassembled WGS sequence"/>
</dbReference>
<protein>
    <submittedName>
        <fullName evidence="9">Molybdopterin-dependent oxidoreductase</fullName>
    </submittedName>
</protein>
<gene>
    <name evidence="9" type="ORF">OL599_06290</name>
</gene>
<dbReference type="Pfam" id="PF00384">
    <property type="entry name" value="Molybdopterin"/>
    <property type="match status" value="1"/>
</dbReference>
<dbReference type="Pfam" id="PF18364">
    <property type="entry name" value="Molybdopterin_N"/>
    <property type="match status" value="1"/>
</dbReference>
<dbReference type="InterPro" id="IPR050612">
    <property type="entry name" value="Prok_Mopterin_Oxidored"/>
</dbReference>
<feature type="domain" description="Molybdopterin oxidoreductase N-terminal" evidence="8">
    <location>
        <begin position="7"/>
        <end position="47"/>
    </location>
</feature>
<accession>A0AA42CDP7</accession>
<organism evidence="9 10">
    <name type="scientific">Limobrevibacterium gyesilva</name>
    <dbReference type="NCBI Taxonomy" id="2991712"/>
    <lineage>
        <taxon>Bacteria</taxon>
        <taxon>Pseudomonadati</taxon>
        <taxon>Pseudomonadota</taxon>
        <taxon>Alphaproteobacteria</taxon>
        <taxon>Acetobacterales</taxon>
        <taxon>Acetobacteraceae</taxon>
        <taxon>Limobrevibacterium</taxon>
    </lineage>
</organism>
<dbReference type="GO" id="GO:0030288">
    <property type="term" value="C:outer membrane-bounded periplasmic space"/>
    <property type="evidence" value="ECO:0007669"/>
    <property type="project" value="TreeGrafter"/>
</dbReference>
<evidence type="ECO:0000259" key="8">
    <source>
        <dbReference type="Pfam" id="PF18364"/>
    </source>
</evidence>
<keyword evidence="5" id="KW-0560">Oxidoreductase</keyword>
<evidence type="ECO:0000256" key="2">
    <source>
        <dbReference type="ARBA" id="ARBA00010312"/>
    </source>
</evidence>
<dbReference type="GO" id="GO:0043546">
    <property type="term" value="F:molybdopterin cofactor binding"/>
    <property type="evidence" value="ECO:0007669"/>
    <property type="project" value="InterPro"/>
</dbReference>
<reference evidence="9" key="2">
    <citation type="submission" date="2022-10" db="EMBL/GenBank/DDBJ databases">
        <authorList>
            <person name="Trinh H.N."/>
        </authorList>
    </citation>
    <scope>NUCLEOTIDE SEQUENCE</scope>
    <source>
        <strain evidence="9">RN2-1</strain>
    </source>
</reference>
<dbReference type="InterPro" id="IPR041954">
    <property type="entry name" value="CT_DMSOR/BSOR/TMAOR"/>
</dbReference>
<dbReference type="GO" id="GO:0009061">
    <property type="term" value="P:anaerobic respiration"/>
    <property type="evidence" value="ECO:0007669"/>
    <property type="project" value="TreeGrafter"/>
</dbReference>
<dbReference type="Pfam" id="PF01568">
    <property type="entry name" value="Molydop_binding"/>
    <property type="match status" value="1"/>
</dbReference>
<reference evidence="9" key="1">
    <citation type="submission" date="2022-09" db="EMBL/GenBank/DDBJ databases">
        <title>Rhodovastum sp. nov. RN2-1 isolated from soil in Seongnam, South Korea.</title>
        <authorList>
            <person name="Le N.T."/>
        </authorList>
    </citation>
    <scope>NUCLEOTIDE SEQUENCE</scope>
    <source>
        <strain evidence="9">RN2-1</strain>
    </source>
</reference>
<keyword evidence="3" id="KW-0500">Molybdenum</keyword>
<feature type="domain" description="Molybdopterin dinucleotide-binding" evidence="7">
    <location>
        <begin position="623"/>
        <end position="743"/>
    </location>
</feature>
<evidence type="ECO:0000256" key="5">
    <source>
        <dbReference type="ARBA" id="ARBA00023002"/>
    </source>
</evidence>
<feature type="domain" description="Molybdopterin oxidoreductase" evidence="6">
    <location>
        <begin position="51"/>
        <end position="506"/>
    </location>
</feature>
<evidence type="ECO:0000313" key="9">
    <source>
        <dbReference type="EMBL" id="MCW3474184.1"/>
    </source>
</evidence>
<evidence type="ECO:0000256" key="4">
    <source>
        <dbReference type="ARBA" id="ARBA00022723"/>
    </source>
</evidence>
<dbReference type="RefSeq" id="WP_264712811.1">
    <property type="nucleotide sequence ID" value="NZ_JAPDNT010000003.1"/>
</dbReference>
<dbReference type="SUPFAM" id="SSF50692">
    <property type="entry name" value="ADC-like"/>
    <property type="match status" value="1"/>
</dbReference>
<sequence length="770" mass="83009">MTELKPHAAHWGAFTAVVDNGRLTTVQPFPGDPNPPALLASIPDAVHSPVRIDRPYVRKGWLAGDRAGGTPRGGEPFVPVDWDTTIRLVAGEVARVRDRFGPASIFGGSYGWSSAGRFHHARSQLHRLLATAGGFTAQLTNYSYAAGMTLMPHIVGTNAVIEGPVVEWRDIVVHAKQLVCFGGITLRNGQITSGGAGRHEMAYWLRRAAEAGVKLVNISPIRTDMPDFAQAEWIPIRPGTDTALMLGMAHVLIAEGRHDAVFLDRCTTGFGRLRAYVLGEADGTARTPAWAAAITGVPEATIIRLARDCAALPTMLSAAWSVQRAEHGEQPFWMLAALAAMLGHIGQPGQGFAYGMGSMNGMGTPRLEIPSIGLPALPNPANSFIPVARVTEMLERPGQDYDYNGRRLTYPDARMIWWAGGNPFHHHQDLNRLLRAWARVETIVVSEPWWTAPARHADIVLPATTTLERDDIGSSARDRHILAMKQAIQPFAQARNEFDYLADVADALGVRDRYTMQRDVPAWLRVLYQRGRDAGARMGAELPDFDTFWAAGAVEVAAPAQASVPFADFVRNPAAAPLNTPSGRIEIFSERIAGFGYDDCPGHPVWLAPREYLGGERAGTYPLHLLSVQPATRLHGQLDQARVSLASKIEDREPILMQAADAAARGLAEGDIVRVFNDRGACLAGLRVTDGLLPGVAVMATGAWFDPLEPGVPGSLCVHGNPNVLTQDVGTSRLGQGPSAQSCLVQVEAWRGALPPVKVHAPPPIEPAGA</sequence>
<dbReference type="AlphaFoldDB" id="A0AA42CDP7"/>
<dbReference type="SUPFAM" id="SSF53706">
    <property type="entry name" value="Formate dehydrogenase/DMSO reductase, domains 1-3"/>
    <property type="match status" value="1"/>
</dbReference>
<dbReference type="InterPro" id="IPR006656">
    <property type="entry name" value="Mopterin_OxRdtase"/>
</dbReference>
<evidence type="ECO:0000256" key="3">
    <source>
        <dbReference type="ARBA" id="ARBA00022505"/>
    </source>
</evidence>
<evidence type="ECO:0000259" key="7">
    <source>
        <dbReference type="Pfam" id="PF01568"/>
    </source>
</evidence>
<dbReference type="CDD" id="cd02793">
    <property type="entry name" value="MopB_CT_DMSOR-BSOR-TMAOR"/>
    <property type="match status" value="1"/>
</dbReference>
<dbReference type="GO" id="GO:0016491">
    <property type="term" value="F:oxidoreductase activity"/>
    <property type="evidence" value="ECO:0007669"/>
    <property type="project" value="UniProtKB-KW"/>
</dbReference>
<dbReference type="Gene3D" id="2.40.40.20">
    <property type="match status" value="1"/>
</dbReference>
<comment type="caution">
    <text evidence="9">The sequence shown here is derived from an EMBL/GenBank/DDBJ whole genome shotgun (WGS) entry which is preliminary data.</text>
</comment>
<evidence type="ECO:0000256" key="1">
    <source>
        <dbReference type="ARBA" id="ARBA00001942"/>
    </source>
</evidence>
<dbReference type="GO" id="GO:0009055">
    <property type="term" value="F:electron transfer activity"/>
    <property type="evidence" value="ECO:0007669"/>
    <property type="project" value="TreeGrafter"/>
</dbReference>
<dbReference type="PANTHER" id="PTHR43742">
    <property type="entry name" value="TRIMETHYLAMINE-N-OXIDE REDUCTASE"/>
    <property type="match status" value="1"/>
</dbReference>
<dbReference type="Gene3D" id="3.40.228.10">
    <property type="entry name" value="Dimethylsulfoxide Reductase, domain 2"/>
    <property type="match status" value="1"/>
</dbReference>
<comment type="similarity">
    <text evidence="2">Belongs to the prokaryotic molybdopterin-containing oxidoreductase family.</text>
</comment>
<proteinExistence type="inferred from homology"/>